<dbReference type="Pfam" id="PF08281">
    <property type="entry name" value="Sigma70_r4_2"/>
    <property type="match status" value="1"/>
</dbReference>
<accession>A0A2U2PGU0</accession>
<dbReference type="Pfam" id="PF04542">
    <property type="entry name" value="Sigma70_r2"/>
    <property type="match status" value="1"/>
</dbReference>
<dbReference type="Gene3D" id="1.10.1740.10">
    <property type="match status" value="1"/>
</dbReference>
<protein>
    <recommendedName>
        <fullName evidence="9">RNA polymerase sigma-70 factor</fullName>
    </recommendedName>
</protein>
<dbReference type="OrthoDB" id="653814at2"/>
<dbReference type="SUPFAM" id="SSF88946">
    <property type="entry name" value="Sigma2 domain of RNA polymerase sigma factors"/>
    <property type="match status" value="1"/>
</dbReference>
<evidence type="ECO:0000259" key="6">
    <source>
        <dbReference type="Pfam" id="PF08281"/>
    </source>
</evidence>
<keyword evidence="8" id="KW-1185">Reference proteome</keyword>
<evidence type="ECO:0000256" key="2">
    <source>
        <dbReference type="ARBA" id="ARBA00023015"/>
    </source>
</evidence>
<feature type="domain" description="RNA polymerase sigma factor 70 region 4 type 2" evidence="6">
    <location>
        <begin position="117"/>
        <end position="167"/>
    </location>
</feature>
<comment type="caution">
    <text evidence="7">The sequence shown here is derived from an EMBL/GenBank/DDBJ whole genome shotgun (WGS) entry which is preliminary data.</text>
</comment>
<evidence type="ECO:0000313" key="8">
    <source>
        <dbReference type="Proteomes" id="UP000245647"/>
    </source>
</evidence>
<keyword evidence="3" id="KW-0731">Sigma factor</keyword>
<dbReference type="InterPro" id="IPR014284">
    <property type="entry name" value="RNA_pol_sigma-70_dom"/>
</dbReference>
<evidence type="ECO:0000256" key="4">
    <source>
        <dbReference type="ARBA" id="ARBA00023163"/>
    </source>
</evidence>
<dbReference type="Proteomes" id="UP000245647">
    <property type="component" value="Unassembled WGS sequence"/>
</dbReference>
<dbReference type="GO" id="GO:0016987">
    <property type="term" value="F:sigma factor activity"/>
    <property type="evidence" value="ECO:0007669"/>
    <property type="project" value="UniProtKB-KW"/>
</dbReference>
<dbReference type="GO" id="GO:0003677">
    <property type="term" value="F:DNA binding"/>
    <property type="evidence" value="ECO:0007669"/>
    <property type="project" value="InterPro"/>
</dbReference>
<feature type="domain" description="RNA polymerase sigma-70 region 2" evidence="5">
    <location>
        <begin position="24"/>
        <end position="88"/>
    </location>
</feature>
<keyword evidence="4" id="KW-0804">Transcription</keyword>
<evidence type="ECO:0000259" key="5">
    <source>
        <dbReference type="Pfam" id="PF04542"/>
    </source>
</evidence>
<dbReference type="InterPro" id="IPR007627">
    <property type="entry name" value="RNA_pol_sigma70_r2"/>
</dbReference>
<reference evidence="7 8" key="1">
    <citation type="submission" date="2018-04" db="EMBL/GenBank/DDBJ databases">
        <title>Pedobacter chongqingensis sp. nov., isolated from a rottenly hemp rope.</title>
        <authorList>
            <person name="Cai Y."/>
        </authorList>
    </citation>
    <scope>NUCLEOTIDE SEQUENCE [LARGE SCALE GENOMIC DNA]</scope>
    <source>
        <strain evidence="7 8">FJ4-8</strain>
    </source>
</reference>
<dbReference type="PANTHER" id="PTHR43133">
    <property type="entry name" value="RNA POLYMERASE ECF-TYPE SIGMA FACTO"/>
    <property type="match status" value="1"/>
</dbReference>
<proteinExistence type="inferred from homology"/>
<evidence type="ECO:0000256" key="3">
    <source>
        <dbReference type="ARBA" id="ARBA00023082"/>
    </source>
</evidence>
<dbReference type="InterPro" id="IPR013325">
    <property type="entry name" value="RNA_pol_sigma_r2"/>
</dbReference>
<dbReference type="EMBL" id="QEAS01000008">
    <property type="protein sequence ID" value="PWG80580.1"/>
    <property type="molecule type" value="Genomic_DNA"/>
</dbReference>
<comment type="similarity">
    <text evidence="1">Belongs to the sigma-70 factor family. ECF subfamily.</text>
</comment>
<dbReference type="GO" id="GO:0006352">
    <property type="term" value="P:DNA-templated transcription initiation"/>
    <property type="evidence" value="ECO:0007669"/>
    <property type="project" value="InterPro"/>
</dbReference>
<organism evidence="7 8">
    <name type="scientific">Pararcticibacter amylolyticus</name>
    <dbReference type="NCBI Taxonomy" id="2173175"/>
    <lineage>
        <taxon>Bacteria</taxon>
        <taxon>Pseudomonadati</taxon>
        <taxon>Bacteroidota</taxon>
        <taxon>Sphingobacteriia</taxon>
        <taxon>Sphingobacteriales</taxon>
        <taxon>Sphingobacteriaceae</taxon>
        <taxon>Pararcticibacter</taxon>
    </lineage>
</organism>
<dbReference type="InterPro" id="IPR013324">
    <property type="entry name" value="RNA_pol_sigma_r3/r4-like"/>
</dbReference>
<dbReference type="SUPFAM" id="SSF88659">
    <property type="entry name" value="Sigma3 and sigma4 domains of RNA polymerase sigma factors"/>
    <property type="match status" value="1"/>
</dbReference>
<dbReference type="RefSeq" id="WP_109415867.1">
    <property type="nucleotide sequence ID" value="NZ_QEAS01000008.1"/>
</dbReference>
<keyword evidence="2" id="KW-0805">Transcription regulation</keyword>
<gene>
    <name evidence="7" type="ORF">DDR33_11140</name>
</gene>
<dbReference type="InterPro" id="IPR039425">
    <property type="entry name" value="RNA_pol_sigma-70-like"/>
</dbReference>
<dbReference type="NCBIfam" id="TIGR02937">
    <property type="entry name" value="sigma70-ECF"/>
    <property type="match status" value="1"/>
</dbReference>
<dbReference type="InterPro" id="IPR036388">
    <property type="entry name" value="WH-like_DNA-bd_sf"/>
</dbReference>
<evidence type="ECO:0000313" key="7">
    <source>
        <dbReference type="EMBL" id="PWG80580.1"/>
    </source>
</evidence>
<dbReference type="Gene3D" id="1.10.10.10">
    <property type="entry name" value="Winged helix-like DNA-binding domain superfamily/Winged helix DNA-binding domain"/>
    <property type="match status" value="1"/>
</dbReference>
<sequence length="183" mass="21686">MSILPYNTPKGSQEDSSEEFDLIFRHFYKFVFTTAFFILKDEEETEDLVQGFFIDLWEKKKYMQLDEDMKGYLYVAIRNKALNRIRNRETERKRQDVYYLDAGKHPDMADGIDDYLLNLKEALYELPVQRREAIQLVYLNEKKYREAADVMGISINSLKTHLKIGLRNLRNRLKGRGSINGNI</sequence>
<evidence type="ECO:0008006" key="9">
    <source>
        <dbReference type="Google" id="ProtNLM"/>
    </source>
</evidence>
<dbReference type="InterPro" id="IPR013249">
    <property type="entry name" value="RNA_pol_sigma70_r4_t2"/>
</dbReference>
<name>A0A2U2PGU0_9SPHI</name>
<evidence type="ECO:0000256" key="1">
    <source>
        <dbReference type="ARBA" id="ARBA00010641"/>
    </source>
</evidence>
<dbReference type="AlphaFoldDB" id="A0A2U2PGU0"/>
<dbReference type="PANTHER" id="PTHR43133:SF46">
    <property type="entry name" value="RNA POLYMERASE SIGMA-70 FACTOR ECF SUBFAMILY"/>
    <property type="match status" value="1"/>
</dbReference>